<organism evidence="1 2">
    <name type="scientific">Cichorium intybus</name>
    <name type="common">Chicory</name>
    <dbReference type="NCBI Taxonomy" id="13427"/>
    <lineage>
        <taxon>Eukaryota</taxon>
        <taxon>Viridiplantae</taxon>
        <taxon>Streptophyta</taxon>
        <taxon>Embryophyta</taxon>
        <taxon>Tracheophyta</taxon>
        <taxon>Spermatophyta</taxon>
        <taxon>Magnoliopsida</taxon>
        <taxon>eudicotyledons</taxon>
        <taxon>Gunneridae</taxon>
        <taxon>Pentapetalae</taxon>
        <taxon>asterids</taxon>
        <taxon>campanulids</taxon>
        <taxon>Asterales</taxon>
        <taxon>Asteraceae</taxon>
        <taxon>Cichorioideae</taxon>
        <taxon>Cichorieae</taxon>
        <taxon>Cichoriinae</taxon>
        <taxon>Cichorium</taxon>
    </lineage>
</organism>
<reference evidence="2" key="1">
    <citation type="journal article" date="2022" name="Mol. Ecol. Resour.">
        <title>The genomes of chicory, endive, great burdock and yacon provide insights into Asteraceae palaeo-polyploidization history and plant inulin production.</title>
        <authorList>
            <person name="Fan W."/>
            <person name="Wang S."/>
            <person name="Wang H."/>
            <person name="Wang A."/>
            <person name="Jiang F."/>
            <person name="Liu H."/>
            <person name="Zhao H."/>
            <person name="Xu D."/>
            <person name="Zhang Y."/>
        </authorList>
    </citation>
    <scope>NUCLEOTIDE SEQUENCE [LARGE SCALE GENOMIC DNA]</scope>
    <source>
        <strain evidence="2">cv. Punajuju</strain>
    </source>
</reference>
<proteinExistence type="predicted"/>
<gene>
    <name evidence="1" type="ORF">L2E82_13916</name>
</gene>
<evidence type="ECO:0000313" key="1">
    <source>
        <dbReference type="EMBL" id="KAI3763918.1"/>
    </source>
</evidence>
<keyword evidence="2" id="KW-1185">Reference proteome</keyword>
<reference evidence="1 2" key="2">
    <citation type="journal article" date="2022" name="Mol. Ecol. Resour.">
        <title>The genomes of chicory, endive, great burdock and yacon provide insights into Asteraceae paleo-polyploidization history and plant inulin production.</title>
        <authorList>
            <person name="Fan W."/>
            <person name="Wang S."/>
            <person name="Wang H."/>
            <person name="Wang A."/>
            <person name="Jiang F."/>
            <person name="Liu H."/>
            <person name="Zhao H."/>
            <person name="Xu D."/>
            <person name="Zhang Y."/>
        </authorList>
    </citation>
    <scope>NUCLEOTIDE SEQUENCE [LARGE SCALE GENOMIC DNA]</scope>
    <source>
        <strain evidence="2">cv. Punajuju</strain>
        <tissue evidence="1">Leaves</tissue>
    </source>
</reference>
<comment type="caution">
    <text evidence="1">The sequence shown here is derived from an EMBL/GenBank/DDBJ whole genome shotgun (WGS) entry which is preliminary data.</text>
</comment>
<protein>
    <submittedName>
        <fullName evidence="1">Uncharacterized protein</fullName>
    </submittedName>
</protein>
<accession>A0ACB9EZ63</accession>
<name>A0ACB9EZ63_CICIN</name>
<dbReference type="EMBL" id="CM042011">
    <property type="protein sequence ID" value="KAI3763918.1"/>
    <property type="molecule type" value="Genomic_DNA"/>
</dbReference>
<dbReference type="Proteomes" id="UP001055811">
    <property type="component" value="Linkage Group LG03"/>
</dbReference>
<sequence length="178" mass="20031">MEELQDLELIDVQLDEYFTRKQISRCKDEFLNTLCEEEDADNDGDEHVSEKEEEDDKEEGQQKKKELQVDSDYEEDSDDDFAYSTHNPNVKWNLMKPMFGERSWFLVPSGLDAYEVRNGIESYGVDLGTRRGGRGGVRGAGRGGGRGKRGATSEAKANEKATDTGIKEVPVEIDLSVV</sequence>
<evidence type="ECO:0000313" key="2">
    <source>
        <dbReference type="Proteomes" id="UP001055811"/>
    </source>
</evidence>